<dbReference type="SMART" id="SM00252">
    <property type="entry name" value="SH2"/>
    <property type="match status" value="1"/>
</dbReference>
<evidence type="ECO:0000313" key="24">
    <source>
        <dbReference type="EMBL" id="CAL1593685.1"/>
    </source>
</evidence>
<evidence type="ECO:0000256" key="3">
    <source>
        <dbReference type="ARBA" id="ARBA00022553"/>
    </source>
</evidence>
<evidence type="ECO:0000256" key="8">
    <source>
        <dbReference type="ARBA" id="ARBA00022999"/>
    </source>
</evidence>
<dbReference type="SMART" id="SM00219">
    <property type="entry name" value="TyrKc"/>
    <property type="match status" value="1"/>
</dbReference>
<dbReference type="InterPro" id="IPR000980">
    <property type="entry name" value="SH2"/>
</dbReference>
<feature type="region of interest" description="Disordered" evidence="19">
    <location>
        <begin position="559"/>
        <end position="684"/>
    </location>
</feature>
<dbReference type="Proteomes" id="UP001497482">
    <property type="component" value="Chromosome 2"/>
</dbReference>
<dbReference type="FunFam" id="3.30.505.10:FF:000004">
    <property type="entry name" value="Tyrosine-protein kinase"/>
    <property type="match status" value="1"/>
</dbReference>
<dbReference type="FunFam" id="3.30.70.3490:FF:000001">
    <property type="entry name" value="Oxysterol-binding protein"/>
    <property type="match status" value="1"/>
</dbReference>
<evidence type="ECO:0000256" key="4">
    <source>
        <dbReference type="ARBA" id="ARBA00022679"/>
    </source>
</evidence>
<feature type="compositionally biased region" description="Low complexity" evidence="19">
    <location>
        <begin position="1085"/>
        <end position="1105"/>
    </location>
</feature>
<evidence type="ECO:0000259" key="23">
    <source>
        <dbReference type="PROSITE" id="PS50011"/>
    </source>
</evidence>
<sequence>MGQQVGRVGESTSGLQPPQPHTSQPHQGKGSRSSAVRRPRDPGCIPGTPPGRSAMGMTLDPGINVFKFHSEVLRPFGLDSAALTEAVRWSSKENLLGAAESDPNLFVALYDFVASGDNTLSITKGEKLRVLGYNQNGEWSEVRSKNGQGWVPSNYITPVNSLEKHSWYHGPVSRSAAEYLLSSLINGSFLVRESESSPGQLSISLRYEGRVYHYRINTSSDGKVYVTSESRFATLAELVHHHSTVADGLVTTLHYPAPKCNKPTVYGVSPIHDKWEMERTDITMKHKLGGGQYGEVYVGVWKKYNLTVAVKTLKEDTMEVEEFLKEAAVMKEVKHPNLVQLLGVCTLEPPFYIVTEYMPHGNLLDYLRECDKDEVNAVVLLYMATQISSAMEYLEKKNFIHRDLAARNCLFPIKWTAPESLAYNTFSIKSDVWAFGVLLWEIATYGMSPYPGIDLSQVYDLLEKGYRMEQPEGCPPKVYELMRACWQWSPLDRPSFAETHQAFETMFHDSSISEEVAEELCKTASSSHCGPLQTFGHNMPLLPSKSRTLLKHVENKENIESGLDGRPDHSLQGHSGWASVLGGDGRSSSPALPRKQQNSQGNRFKLLSEQAERDRPRLVKPKCAPPPPPTLRNLQHSNSTEGEEPAGTGLVEMNGDTLKGHRSVRTSGGARPSVPPPQVPLASGALATNTTPAKMANGATTASSKVALRRTRQQAERVPPERVSRVALLECVECLSSALNVSSESSSSGHVLDAGHQLLDYCSGYVDCIPQMRNKFAFREAVGKLEITLQELRASSSGSGVVVKMASIMEGPLSKWTNVMKGWQYRWFVLDYNAGLLSYYTSKDKMMRGSRRGCVRLRFFSSSFPPNPTPVPACAVPALQKHVHEPNGAVIGIDDEDDSTFTITVDQKTFHFQARDADEREKWIHALEGTILRHTLQLREAETGFVPSVQDFDKKLAEADAYLQILIDQLKLFDEKIKDCKEDESHRKIETLKETTCSMVESIKHCIVLLQIAKDQSNEQQHANGLISTINPVDGIYQPPLDAPVVNATMPTQATLPSDAQVCKSDQRPSTLPVGPGTVMGTLQTPTPNSTGSGPSVPSSGVTSPAHIPLPSHSVPDFSYSSSEDEFYDADEFYQSSTSPKHCRDPSGPSATSSKPNEKTTLKRPNTTESLTSSMSNGTTDAEQFDSHDDRDDDGEGESVEEHKSVIMHLLSQVRLGMDLTKVVLPTFILERRSLLEMYADFFAHPDLFVTIAEQPEPRERMVQVVKWYLSAFHAGRKGSVAKKPYNPILGEIFYCHWDLPNENEEISAPLETVSDGPVPWASSNSVCFVAEQVSHHPPISAFYAECLNRKIQFNAHIWTKSKFLGMSIGVHNIGQGCVSCLEHDEHYILTFPNGYGRSILTVPWVELGGECNISCSKSGYSANIVFHTKPFYGGKKHRITAEIFAPNDKKSFCSIEGEWNGVMYAKWASGENTAFIDTKNMGLIKKKVRKLEDQLDYESRRLWKDVTQNLKLKDIDSATEAKHHLEEKQRAEARERKENEKQWETRLFHEDGECWVYDEPLLKRIIDQKD</sequence>
<dbReference type="GO" id="GO:0032934">
    <property type="term" value="F:sterol binding"/>
    <property type="evidence" value="ECO:0007669"/>
    <property type="project" value="TreeGrafter"/>
</dbReference>
<dbReference type="InterPro" id="IPR001452">
    <property type="entry name" value="SH3_domain"/>
</dbReference>
<dbReference type="InterPro" id="IPR020635">
    <property type="entry name" value="Tyr_kinase_cat_dom"/>
</dbReference>
<dbReference type="FunFam" id="3.30.200.20:FF:000037">
    <property type="entry name" value="Tyrosine-protein kinase"/>
    <property type="match status" value="1"/>
</dbReference>
<dbReference type="Gene3D" id="1.10.510.10">
    <property type="entry name" value="Transferase(Phosphotransferase) domain 1"/>
    <property type="match status" value="2"/>
</dbReference>
<gene>
    <name evidence="24" type="ORF">KC01_LOCUS22736</name>
</gene>
<evidence type="ECO:0000256" key="10">
    <source>
        <dbReference type="ARBA" id="ARBA00023121"/>
    </source>
</evidence>
<evidence type="ECO:0000256" key="9">
    <source>
        <dbReference type="ARBA" id="ARBA00023055"/>
    </source>
</evidence>
<evidence type="ECO:0000256" key="16">
    <source>
        <dbReference type="PROSITE-ProRule" id="PRU10141"/>
    </source>
</evidence>
<dbReference type="CDD" id="cd11850">
    <property type="entry name" value="SH3_Abl"/>
    <property type="match status" value="1"/>
</dbReference>
<evidence type="ECO:0000256" key="7">
    <source>
        <dbReference type="ARBA" id="ARBA00022840"/>
    </source>
</evidence>
<dbReference type="Gene3D" id="3.30.200.20">
    <property type="entry name" value="Phosphorylase Kinase, domain 1"/>
    <property type="match status" value="1"/>
</dbReference>
<dbReference type="Gene3D" id="1.20.120.330">
    <property type="entry name" value="Nucleotidyltransferases domain 2"/>
    <property type="match status" value="1"/>
</dbReference>
<dbReference type="PROSITE" id="PS50001">
    <property type="entry name" value="SH2"/>
    <property type="match status" value="1"/>
</dbReference>
<dbReference type="Gene3D" id="2.30.29.30">
    <property type="entry name" value="Pleckstrin-homology domain (PH domain)/Phosphotyrosine-binding domain (PTB)"/>
    <property type="match status" value="1"/>
</dbReference>
<dbReference type="GO" id="GO:0023052">
    <property type="term" value="P:signaling"/>
    <property type="evidence" value="ECO:0007669"/>
    <property type="project" value="UniProtKB-ARBA"/>
</dbReference>
<dbReference type="FunFam" id="1.10.287.2720:FF:000001">
    <property type="entry name" value="Oxysterol-binding OBPalpha"/>
    <property type="match status" value="1"/>
</dbReference>
<keyword evidence="7 16" id="KW-0067">ATP-binding</keyword>
<feature type="domain" description="SH3" evidence="21">
    <location>
        <begin position="101"/>
        <end position="161"/>
    </location>
</feature>
<keyword evidence="9 18" id="KW-0445">Lipid transport</keyword>
<evidence type="ECO:0000256" key="6">
    <source>
        <dbReference type="ARBA" id="ARBA00022777"/>
    </source>
</evidence>
<keyword evidence="12" id="KW-0449">Lipoprotein</keyword>
<dbReference type="PROSITE" id="PS01013">
    <property type="entry name" value="OSBP"/>
    <property type="match status" value="1"/>
</dbReference>
<keyword evidence="3" id="KW-0597">Phosphoprotein</keyword>
<dbReference type="InterPro" id="IPR018494">
    <property type="entry name" value="Oxysterol-bd_CS"/>
</dbReference>
<dbReference type="SUPFAM" id="SSF50729">
    <property type="entry name" value="PH domain-like"/>
    <property type="match status" value="1"/>
</dbReference>
<dbReference type="InterPro" id="IPR015015">
    <property type="entry name" value="F-actin-binding"/>
</dbReference>
<accession>A0AAV2L0D4</accession>
<dbReference type="Pfam" id="PF00017">
    <property type="entry name" value="SH2"/>
    <property type="match status" value="1"/>
</dbReference>
<evidence type="ECO:0000256" key="14">
    <source>
        <dbReference type="PROSITE-ProRule" id="PRU00191"/>
    </source>
</evidence>
<dbReference type="SMART" id="SM00326">
    <property type="entry name" value="SH3"/>
    <property type="match status" value="1"/>
</dbReference>
<evidence type="ECO:0000256" key="18">
    <source>
        <dbReference type="RuleBase" id="RU003845"/>
    </source>
</evidence>
<dbReference type="Gene3D" id="3.30.70.3490">
    <property type="match status" value="1"/>
</dbReference>
<dbReference type="CDD" id="cd13290">
    <property type="entry name" value="PH_ORP9"/>
    <property type="match status" value="1"/>
</dbReference>
<evidence type="ECO:0000256" key="11">
    <source>
        <dbReference type="ARBA" id="ARBA00023137"/>
    </source>
</evidence>
<feature type="region of interest" description="Disordered" evidence="19">
    <location>
        <begin position="1"/>
        <end position="56"/>
    </location>
</feature>
<evidence type="ECO:0000256" key="5">
    <source>
        <dbReference type="ARBA" id="ARBA00022741"/>
    </source>
</evidence>
<dbReference type="GO" id="GO:0007154">
    <property type="term" value="P:cell communication"/>
    <property type="evidence" value="ECO:0007669"/>
    <property type="project" value="UniProtKB-ARBA"/>
</dbReference>
<evidence type="ECO:0000256" key="1">
    <source>
        <dbReference type="ARBA" id="ARBA00022443"/>
    </source>
</evidence>
<dbReference type="InterPro" id="IPR017441">
    <property type="entry name" value="Protein_kinase_ATP_BS"/>
</dbReference>
<feature type="binding site" evidence="16">
    <location>
        <position position="311"/>
    </location>
    <ligand>
        <name>ATP</name>
        <dbReference type="ChEBI" id="CHEBI:30616"/>
    </ligand>
</feature>
<keyword evidence="6" id="KW-0418">Kinase</keyword>
<feature type="compositionally biased region" description="Polar residues" evidence="19">
    <location>
        <begin position="586"/>
        <end position="602"/>
    </location>
</feature>
<evidence type="ECO:0000259" key="22">
    <source>
        <dbReference type="PROSITE" id="PS50003"/>
    </source>
</evidence>
<keyword evidence="4" id="KW-0808">Transferase</keyword>
<evidence type="ECO:0000256" key="17">
    <source>
        <dbReference type="RuleBase" id="RU003844"/>
    </source>
</evidence>
<organism evidence="24 25">
    <name type="scientific">Knipowitschia caucasica</name>
    <name type="common">Caucasian dwarf goby</name>
    <name type="synonym">Pomatoschistus caucasicus</name>
    <dbReference type="NCBI Taxonomy" id="637954"/>
    <lineage>
        <taxon>Eukaryota</taxon>
        <taxon>Metazoa</taxon>
        <taxon>Chordata</taxon>
        <taxon>Craniata</taxon>
        <taxon>Vertebrata</taxon>
        <taxon>Euteleostomi</taxon>
        <taxon>Actinopterygii</taxon>
        <taxon>Neopterygii</taxon>
        <taxon>Teleostei</taxon>
        <taxon>Neoteleostei</taxon>
        <taxon>Acanthomorphata</taxon>
        <taxon>Gobiaria</taxon>
        <taxon>Gobiiformes</taxon>
        <taxon>Gobioidei</taxon>
        <taxon>Gobiidae</taxon>
        <taxon>Gobiinae</taxon>
        <taxon>Knipowitschia</taxon>
    </lineage>
</organism>
<dbReference type="EMBL" id="OZ035824">
    <property type="protein sequence ID" value="CAL1593685.1"/>
    <property type="molecule type" value="Genomic_DNA"/>
</dbReference>
<dbReference type="InterPro" id="IPR000719">
    <property type="entry name" value="Prot_kinase_dom"/>
</dbReference>
<keyword evidence="11" id="KW-0829">Tyrosine-protein kinase</keyword>
<dbReference type="SMART" id="SM00808">
    <property type="entry name" value="FABD"/>
    <property type="match status" value="1"/>
</dbReference>
<evidence type="ECO:0000259" key="20">
    <source>
        <dbReference type="PROSITE" id="PS50001"/>
    </source>
</evidence>
<dbReference type="GO" id="GO:0005524">
    <property type="term" value="F:ATP binding"/>
    <property type="evidence" value="ECO:0007669"/>
    <property type="project" value="UniProtKB-UniRule"/>
</dbReference>
<dbReference type="PANTHER" id="PTHR10972">
    <property type="entry name" value="OXYSTEROL-BINDING PROTEIN-RELATED"/>
    <property type="match status" value="1"/>
</dbReference>
<keyword evidence="8 14" id="KW-0727">SH2 domain</keyword>
<dbReference type="SUPFAM" id="SSF56112">
    <property type="entry name" value="Protein kinase-like (PK-like)"/>
    <property type="match status" value="1"/>
</dbReference>
<evidence type="ECO:0000256" key="19">
    <source>
        <dbReference type="SAM" id="MobiDB-lite"/>
    </source>
</evidence>
<feature type="region of interest" description="Disordered" evidence="19">
    <location>
        <begin position="1058"/>
        <end position="1201"/>
    </location>
</feature>
<name>A0AAV2L0D4_KNICA</name>
<dbReference type="InterPro" id="IPR035837">
    <property type="entry name" value="ABL_SH2"/>
</dbReference>
<dbReference type="Pfam" id="PF00169">
    <property type="entry name" value="PH"/>
    <property type="match status" value="1"/>
</dbReference>
<dbReference type="InterPro" id="IPR001245">
    <property type="entry name" value="Ser-Thr/Tyr_kinase_cat_dom"/>
</dbReference>
<dbReference type="Pfam" id="PF08919">
    <property type="entry name" value="F_actin_bind"/>
    <property type="match status" value="1"/>
</dbReference>
<dbReference type="InterPro" id="IPR011009">
    <property type="entry name" value="Kinase-like_dom_sf"/>
</dbReference>
<dbReference type="Gene3D" id="2.40.160.120">
    <property type="match status" value="1"/>
</dbReference>
<feature type="domain" description="SH2" evidence="20">
    <location>
        <begin position="167"/>
        <end position="257"/>
    </location>
</feature>
<keyword evidence="25" id="KW-1185">Reference proteome</keyword>
<keyword evidence="1 15" id="KW-0728">SH3 domain</keyword>
<evidence type="ECO:0000259" key="21">
    <source>
        <dbReference type="PROSITE" id="PS50002"/>
    </source>
</evidence>
<dbReference type="GO" id="GO:0005794">
    <property type="term" value="C:Golgi apparatus"/>
    <property type="evidence" value="ECO:0007669"/>
    <property type="project" value="TreeGrafter"/>
</dbReference>
<evidence type="ECO:0000313" key="25">
    <source>
        <dbReference type="Proteomes" id="UP001497482"/>
    </source>
</evidence>
<dbReference type="Gene3D" id="1.10.287.2720">
    <property type="match status" value="1"/>
</dbReference>
<feature type="domain" description="Protein kinase" evidence="23">
    <location>
        <begin position="282"/>
        <end position="503"/>
    </location>
</feature>
<dbReference type="PROSITE" id="PS50002">
    <property type="entry name" value="SH3"/>
    <property type="match status" value="1"/>
</dbReference>
<evidence type="ECO:0000256" key="15">
    <source>
        <dbReference type="PROSITE-ProRule" id="PRU00192"/>
    </source>
</evidence>
<feature type="domain" description="PH" evidence="22">
    <location>
        <begin position="806"/>
        <end position="932"/>
    </location>
</feature>
<dbReference type="InterPro" id="IPR001849">
    <property type="entry name" value="PH_domain"/>
</dbReference>
<dbReference type="PROSITE" id="PS50003">
    <property type="entry name" value="PH_DOMAIN"/>
    <property type="match status" value="1"/>
</dbReference>
<dbReference type="GO" id="GO:0006869">
    <property type="term" value="P:lipid transport"/>
    <property type="evidence" value="ECO:0007669"/>
    <property type="project" value="UniProtKB-KW"/>
</dbReference>
<dbReference type="InterPro" id="IPR036860">
    <property type="entry name" value="SH2_dom_sf"/>
</dbReference>
<dbReference type="FunFam" id="1.10.510.10:FF:000986">
    <property type="entry name" value="Protein tyrosine kinase 2aa"/>
    <property type="match status" value="1"/>
</dbReference>
<dbReference type="Pfam" id="PF00018">
    <property type="entry name" value="SH3_1"/>
    <property type="match status" value="1"/>
</dbReference>
<dbReference type="SMART" id="SM00233">
    <property type="entry name" value="PH"/>
    <property type="match status" value="1"/>
</dbReference>
<keyword evidence="10" id="KW-0446">Lipid-binding</keyword>
<dbReference type="SUPFAM" id="SSF50044">
    <property type="entry name" value="SH3-domain"/>
    <property type="match status" value="1"/>
</dbReference>
<dbReference type="Pfam" id="PF07714">
    <property type="entry name" value="PK_Tyr_Ser-Thr"/>
    <property type="match status" value="2"/>
</dbReference>
<dbReference type="PROSITE" id="PS00109">
    <property type="entry name" value="PROTEIN_KINASE_TYR"/>
    <property type="match status" value="1"/>
</dbReference>
<keyword evidence="5 16" id="KW-0547">Nucleotide-binding</keyword>
<protein>
    <recommendedName>
        <fullName evidence="18">Oxysterol-binding protein</fullName>
    </recommendedName>
</protein>
<dbReference type="GO" id="GO:0005829">
    <property type="term" value="C:cytosol"/>
    <property type="evidence" value="ECO:0007669"/>
    <property type="project" value="TreeGrafter"/>
</dbReference>
<dbReference type="FunFam" id="2.30.30.40:FF:000010">
    <property type="entry name" value="Tyrosine-protein kinase"/>
    <property type="match status" value="1"/>
</dbReference>
<feature type="compositionally biased region" description="Basic and acidic residues" evidence="19">
    <location>
        <begin position="559"/>
        <end position="571"/>
    </location>
</feature>
<dbReference type="FunFam" id="2.40.160.120:FF:000002">
    <property type="entry name" value="Oxysterol-binding protein"/>
    <property type="match status" value="1"/>
</dbReference>
<feature type="compositionally biased region" description="Polar residues" evidence="19">
    <location>
        <begin position="1163"/>
        <end position="1182"/>
    </location>
</feature>
<dbReference type="CDD" id="cd09935">
    <property type="entry name" value="SH2_ABL"/>
    <property type="match status" value="1"/>
</dbReference>
<dbReference type="GO" id="GO:0004715">
    <property type="term" value="F:non-membrane spanning protein tyrosine kinase activity"/>
    <property type="evidence" value="ECO:0007669"/>
    <property type="project" value="UniProtKB-EC"/>
</dbReference>
<dbReference type="Pfam" id="PF01237">
    <property type="entry name" value="Oxysterol_BP"/>
    <property type="match status" value="1"/>
</dbReference>
<comment type="catalytic activity">
    <reaction evidence="13">
        <text>L-tyrosyl-[protein] + ATP = O-phospho-L-tyrosyl-[protein] + ADP + H(+)</text>
        <dbReference type="Rhea" id="RHEA:10596"/>
        <dbReference type="Rhea" id="RHEA-COMP:10136"/>
        <dbReference type="Rhea" id="RHEA-COMP:20101"/>
        <dbReference type="ChEBI" id="CHEBI:15378"/>
        <dbReference type="ChEBI" id="CHEBI:30616"/>
        <dbReference type="ChEBI" id="CHEBI:46858"/>
        <dbReference type="ChEBI" id="CHEBI:61978"/>
        <dbReference type="ChEBI" id="CHEBI:456216"/>
        <dbReference type="EC" id="2.7.10.2"/>
    </reaction>
</comment>
<dbReference type="GO" id="GO:0016020">
    <property type="term" value="C:membrane"/>
    <property type="evidence" value="ECO:0007669"/>
    <property type="project" value="TreeGrafter"/>
</dbReference>
<evidence type="ECO:0000256" key="13">
    <source>
        <dbReference type="ARBA" id="ARBA00051245"/>
    </source>
</evidence>
<dbReference type="FunFam" id="1.10.510.10:FF:001592">
    <property type="entry name" value="Peripheral plasma membrane protein CASK"/>
    <property type="match status" value="1"/>
</dbReference>
<dbReference type="PROSITE" id="PS00107">
    <property type="entry name" value="PROTEIN_KINASE_ATP"/>
    <property type="match status" value="1"/>
</dbReference>
<dbReference type="PROSITE" id="PS50011">
    <property type="entry name" value="PROTEIN_KINASE_DOM"/>
    <property type="match status" value="1"/>
</dbReference>
<dbReference type="Gene3D" id="2.30.30.40">
    <property type="entry name" value="SH3 Domains"/>
    <property type="match status" value="1"/>
</dbReference>
<evidence type="ECO:0000256" key="12">
    <source>
        <dbReference type="ARBA" id="ARBA00023288"/>
    </source>
</evidence>
<dbReference type="InterPro" id="IPR000648">
    <property type="entry name" value="Oxysterol-bd"/>
</dbReference>
<evidence type="ECO:0000256" key="2">
    <source>
        <dbReference type="ARBA" id="ARBA00022448"/>
    </source>
</evidence>
<dbReference type="PRINTS" id="PR00109">
    <property type="entry name" value="TYRKINASE"/>
</dbReference>
<reference evidence="24 25" key="1">
    <citation type="submission" date="2024-04" db="EMBL/GenBank/DDBJ databases">
        <authorList>
            <person name="Waldvogel A.-M."/>
            <person name="Schoenle A."/>
        </authorList>
    </citation>
    <scope>NUCLEOTIDE SEQUENCE [LARGE SCALE GENOMIC DNA]</scope>
</reference>
<dbReference type="InterPro" id="IPR008266">
    <property type="entry name" value="Tyr_kinase_AS"/>
</dbReference>
<dbReference type="PRINTS" id="PR00401">
    <property type="entry name" value="SH2DOMAIN"/>
</dbReference>
<dbReference type="Gene3D" id="3.30.505.10">
    <property type="entry name" value="SH2 domain"/>
    <property type="match status" value="1"/>
</dbReference>
<keyword evidence="2 18" id="KW-0813">Transport</keyword>
<dbReference type="InterPro" id="IPR037239">
    <property type="entry name" value="OSBP_sf"/>
</dbReference>
<dbReference type="InterPro" id="IPR036028">
    <property type="entry name" value="SH3-like_dom_sf"/>
</dbReference>
<proteinExistence type="inferred from homology"/>
<dbReference type="SUPFAM" id="SSF144000">
    <property type="entry name" value="Oxysterol-binding protein-like"/>
    <property type="match status" value="1"/>
</dbReference>
<comment type="similarity">
    <text evidence="17">Belongs to the OSBP family.</text>
</comment>
<feature type="compositionally biased region" description="Acidic residues" evidence="19">
    <location>
        <begin position="1123"/>
        <end position="1132"/>
    </location>
</feature>
<dbReference type="InterPro" id="IPR011993">
    <property type="entry name" value="PH-like_dom_sf"/>
</dbReference>
<dbReference type="PANTHER" id="PTHR10972:SF200">
    <property type="entry name" value="OXYSTEROL-BINDING PROTEIN-RELATED PROTEIN 9"/>
    <property type="match status" value="1"/>
</dbReference>
<dbReference type="SUPFAM" id="SSF55550">
    <property type="entry name" value="SH2 domain"/>
    <property type="match status" value="1"/>
</dbReference>